<gene>
    <name evidence="1" type="primary">Necator_chrX.g22119</name>
    <name evidence="1" type="ORF">RB195_021958</name>
</gene>
<name>A0ABR1EDN2_NECAM</name>
<sequence length="123" mass="14581">MRIFKLQLDYVLTKNIPQSDIRKSRPVWNVTFDSYRRPIRLSFKMLFHKRHRGDPRQPKIDTAGQKDKECGTIFRQHVSIHFGMRIRKKLSDANSFTECIHDLPSSNATEEVRLCICENKIHI</sequence>
<protein>
    <submittedName>
        <fullName evidence="1">Uncharacterized protein</fullName>
    </submittedName>
</protein>
<evidence type="ECO:0000313" key="1">
    <source>
        <dbReference type="EMBL" id="KAK6760693.1"/>
    </source>
</evidence>
<accession>A0ABR1EDN2</accession>
<reference evidence="1 2" key="1">
    <citation type="submission" date="2023-08" db="EMBL/GenBank/DDBJ databases">
        <title>A Necator americanus chromosomal reference genome.</title>
        <authorList>
            <person name="Ilik V."/>
            <person name="Petrzelkova K.J."/>
            <person name="Pardy F."/>
            <person name="Fuh T."/>
            <person name="Niatou-Singa F.S."/>
            <person name="Gouil Q."/>
            <person name="Baker L."/>
            <person name="Ritchie M.E."/>
            <person name="Jex A.R."/>
            <person name="Gazzola D."/>
            <person name="Li H."/>
            <person name="Toshio Fujiwara R."/>
            <person name="Zhan B."/>
            <person name="Aroian R.V."/>
            <person name="Pafco B."/>
            <person name="Schwarz E.M."/>
        </authorList>
    </citation>
    <scope>NUCLEOTIDE SEQUENCE [LARGE SCALE GENOMIC DNA]</scope>
    <source>
        <strain evidence="1 2">Aroian</strain>
        <tissue evidence="1">Whole animal</tissue>
    </source>
</reference>
<evidence type="ECO:0000313" key="2">
    <source>
        <dbReference type="Proteomes" id="UP001303046"/>
    </source>
</evidence>
<proteinExistence type="predicted"/>
<comment type="caution">
    <text evidence="1">The sequence shown here is derived from an EMBL/GenBank/DDBJ whole genome shotgun (WGS) entry which is preliminary data.</text>
</comment>
<organism evidence="1 2">
    <name type="scientific">Necator americanus</name>
    <name type="common">Human hookworm</name>
    <dbReference type="NCBI Taxonomy" id="51031"/>
    <lineage>
        <taxon>Eukaryota</taxon>
        <taxon>Metazoa</taxon>
        <taxon>Ecdysozoa</taxon>
        <taxon>Nematoda</taxon>
        <taxon>Chromadorea</taxon>
        <taxon>Rhabditida</taxon>
        <taxon>Rhabditina</taxon>
        <taxon>Rhabditomorpha</taxon>
        <taxon>Strongyloidea</taxon>
        <taxon>Ancylostomatidae</taxon>
        <taxon>Bunostominae</taxon>
        <taxon>Necator</taxon>
    </lineage>
</organism>
<keyword evidence="2" id="KW-1185">Reference proteome</keyword>
<dbReference type="Proteomes" id="UP001303046">
    <property type="component" value="Unassembled WGS sequence"/>
</dbReference>
<dbReference type="EMBL" id="JAVFWL010000006">
    <property type="protein sequence ID" value="KAK6760693.1"/>
    <property type="molecule type" value="Genomic_DNA"/>
</dbReference>